<dbReference type="EMBL" id="CM056741">
    <property type="protein sequence ID" value="KAJ8686355.1"/>
    <property type="molecule type" value="Genomic_DNA"/>
</dbReference>
<sequence length="464" mass="52338">MADSVETDNISEIPSTTLESVVSKSQANTTETNDVASFATKTTSSESKTKEDIVKIPKTMPIGSTVSVQPSMTENDGKDLYIIDTRSSLHAISSQYNGMSSDSDNEDNESEVNIIPDTKDYRTQNEILLTSDNSSDSESDSSSSESDSDSEDSKSGKNDSAESDDENHSSSQQDKSRRNFKQKGEFDDLPPIENLQISVPEVLCDPLGEVAWTVEQMVVVRPKPGKPTLNLDTVLFINKGQRALGHIFDVFGQVSEPHYCVRFNSSDHIKESEIKVGMTVYYCPNSEYTSLVFLSELTKMKASDDIGEDEPPEFSDDEQEQAYLASIKYKKGLDKSKSAPSEVPNKRRRGGQMNRQPNHQWNNNRDFQLNAQLMNSSPFYRSHHPWSNRRHQISWHQYNPNQIFPQYPPYGFIPPMQTHNESMNSQAHGDMMNVGFPYMQWNPYYHTPQINTACPENFSLPSLM</sequence>
<evidence type="ECO:0000313" key="1">
    <source>
        <dbReference type="EMBL" id="KAJ8686355.1"/>
    </source>
</evidence>
<proteinExistence type="predicted"/>
<reference evidence="1" key="1">
    <citation type="submission" date="2023-04" db="EMBL/GenBank/DDBJ databases">
        <title>A chromosome-level genome assembly of the parasitoid wasp Eretmocerus hayati.</title>
        <authorList>
            <person name="Zhong Y."/>
            <person name="Liu S."/>
            <person name="Liu Y."/>
        </authorList>
    </citation>
    <scope>NUCLEOTIDE SEQUENCE</scope>
    <source>
        <strain evidence="1">ZJU_SS_LIU_2023</strain>
    </source>
</reference>
<evidence type="ECO:0000313" key="2">
    <source>
        <dbReference type="Proteomes" id="UP001239111"/>
    </source>
</evidence>
<protein>
    <submittedName>
        <fullName evidence="1">Uncharacterized protein</fullName>
    </submittedName>
</protein>
<organism evidence="1 2">
    <name type="scientific">Eretmocerus hayati</name>
    <dbReference type="NCBI Taxonomy" id="131215"/>
    <lineage>
        <taxon>Eukaryota</taxon>
        <taxon>Metazoa</taxon>
        <taxon>Ecdysozoa</taxon>
        <taxon>Arthropoda</taxon>
        <taxon>Hexapoda</taxon>
        <taxon>Insecta</taxon>
        <taxon>Pterygota</taxon>
        <taxon>Neoptera</taxon>
        <taxon>Endopterygota</taxon>
        <taxon>Hymenoptera</taxon>
        <taxon>Apocrita</taxon>
        <taxon>Proctotrupomorpha</taxon>
        <taxon>Chalcidoidea</taxon>
        <taxon>Aphelinidae</taxon>
        <taxon>Aphelininae</taxon>
        <taxon>Eretmocerus</taxon>
    </lineage>
</organism>
<accession>A0ACC2PX22</accession>
<keyword evidence="2" id="KW-1185">Reference proteome</keyword>
<dbReference type="Proteomes" id="UP001239111">
    <property type="component" value="Chromosome 1"/>
</dbReference>
<name>A0ACC2PX22_9HYME</name>
<gene>
    <name evidence="1" type="ORF">QAD02_022149</name>
</gene>
<comment type="caution">
    <text evidence="1">The sequence shown here is derived from an EMBL/GenBank/DDBJ whole genome shotgun (WGS) entry which is preliminary data.</text>
</comment>